<sequence length="341" mass="38157">MSEPTKDAAAPDHHNMLLSQGFSSFPTTATLDHHLINYNHYSPFMMYHDLQNPSTDQFDRTHHHNPPDHDLCSLFLQASADYITTTPSTPFHLSSNNCSSSEVAVCNTSKNCNNSNTEVVITDIAAENPPTPNSWGSLSSPEAGGVDEDSSSKGKKDLQLKVCEGGDIGKSKKLKAEKTKKKEDKKKQREARFAFMTKSEVDNLEDGYRWRKYGQKAVKNSPFPRSYYKCTSQKCSVKKRIERSHEDPLVVITTYEGQHNHHSPATIRGGAAAAFFTPSLFSPPPPPLPPAFPIFPQVDLFSPSTTTQQYSQQQQPQLPDHHHYSLFPDMLSSFLRNPHDP</sequence>
<dbReference type="InParanoid" id="A0A6I9TFZ2"/>
<dbReference type="SUPFAM" id="SSF118290">
    <property type="entry name" value="WRKY DNA-binding domain"/>
    <property type="match status" value="1"/>
</dbReference>
<evidence type="ECO:0000256" key="6">
    <source>
        <dbReference type="SAM" id="MobiDB-lite"/>
    </source>
</evidence>
<proteinExistence type="predicted"/>
<evidence type="ECO:0000256" key="5">
    <source>
        <dbReference type="ARBA" id="ARBA00023242"/>
    </source>
</evidence>
<reference evidence="9" key="1">
    <citation type="submission" date="2025-08" db="UniProtKB">
        <authorList>
            <consortium name="RefSeq"/>
        </authorList>
    </citation>
    <scope>IDENTIFICATION</scope>
</reference>
<dbReference type="InterPro" id="IPR003657">
    <property type="entry name" value="WRKY_dom"/>
</dbReference>
<dbReference type="GO" id="GO:0003700">
    <property type="term" value="F:DNA-binding transcription factor activity"/>
    <property type="evidence" value="ECO:0007669"/>
    <property type="project" value="InterPro"/>
</dbReference>
<dbReference type="OrthoDB" id="693960at2759"/>
<dbReference type="RefSeq" id="XP_011082906.1">
    <property type="nucleotide sequence ID" value="XM_011084604.2"/>
</dbReference>
<dbReference type="GO" id="GO:0005634">
    <property type="term" value="C:nucleus"/>
    <property type="evidence" value="ECO:0007669"/>
    <property type="project" value="UniProtKB-SubCell"/>
</dbReference>
<evidence type="ECO:0000313" key="8">
    <source>
        <dbReference type="Proteomes" id="UP000504604"/>
    </source>
</evidence>
<dbReference type="PANTHER" id="PTHR31221">
    <property type="entry name" value="WRKY TRANSCRIPTION FACTOR PROTEIN 1-RELATED"/>
    <property type="match status" value="1"/>
</dbReference>
<keyword evidence="3" id="KW-0238">DNA-binding</keyword>
<organism evidence="8 9">
    <name type="scientific">Sesamum indicum</name>
    <name type="common">Oriental sesame</name>
    <name type="synonym">Sesamum orientale</name>
    <dbReference type="NCBI Taxonomy" id="4182"/>
    <lineage>
        <taxon>Eukaryota</taxon>
        <taxon>Viridiplantae</taxon>
        <taxon>Streptophyta</taxon>
        <taxon>Embryophyta</taxon>
        <taxon>Tracheophyta</taxon>
        <taxon>Spermatophyta</taxon>
        <taxon>Magnoliopsida</taxon>
        <taxon>eudicotyledons</taxon>
        <taxon>Gunneridae</taxon>
        <taxon>Pentapetalae</taxon>
        <taxon>asterids</taxon>
        <taxon>lamiids</taxon>
        <taxon>Lamiales</taxon>
        <taxon>Pedaliaceae</taxon>
        <taxon>Sesamum</taxon>
    </lineage>
</organism>
<name>A0A6I9TFZ2_SESIN</name>
<evidence type="ECO:0000256" key="4">
    <source>
        <dbReference type="ARBA" id="ARBA00023163"/>
    </source>
</evidence>
<dbReference type="KEGG" id="sind:105165550"/>
<dbReference type="PANTHER" id="PTHR31221:SF371">
    <property type="entry name" value="WRKY DOMAIN-CONTAINING PROTEIN"/>
    <property type="match status" value="1"/>
</dbReference>
<keyword evidence="5" id="KW-0539">Nucleus</keyword>
<evidence type="ECO:0000256" key="1">
    <source>
        <dbReference type="ARBA" id="ARBA00004123"/>
    </source>
</evidence>
<evidence type="ECO:0000256" key="2">
    <source>
        <dbReference type="ARBA" id="ARBA00023015"/>
    </source>
</evidence>
<dbReference type="AlphaFoldDB" id="A0A6I9TFZ2"/>
<feature type="region of interest" description="Disordered" evidence="6">
    <location>
        <begin position="126"/>
        <end position="157"/>
    </location>
</feature>
<dbReference type="FunFam" id="2.20.25.80:FF:000003">
    <property type="entry name" value="WRKY transcription factor 57"/>
    <property type="match status" value="1"/>
</dbReference>
<dbReference type="Gene3D" id="2.20.25.80">
    <property type="entry name" value="WRKY domain"/>
    <property type="match status" value="1"/>
</dbReference>
<gene>
    <name evidence="9" type="primary">LOC105165550</name>
</gene>
<evidence type="ECO:0000313" key="9">
    <source>
        <dbReference type="RefSeq" id="XP_011082906.1"/>
    </source>
</evidence>
<dbReference type="GeneID" id="105165550"/>
<feature type="domain" description="WRKY" evidence="7">
    <location>
        <begin position="199"/>
        <end position="264"/>
    </location>
</feature>
<accession>A0A6I9TFZ2</accession>
<keyword evidence="2" id="KW-0805">Transcription regulation</keyword>
<dbReference type="Proteomes" id="UP000504604">
    <property type="component" value="Linkage group LG6"/>
</dbReference>
<dbReference type="InterPro" id="IPR044810">
    <property type="entry name" value="WRKY_plant"/>
</dbReference>
<dbReference type="GO" id="GO:0043565">
    <property type="term" value="F:sequence-specific DNA binding"/>
    <property type="evidence" value="ECO:0007669"/>
    <property type="project" value="InterPro"/>
</dbReference>
<dbReference type="Gramene" id="SIN_1022426.t">
    <property type="protein sequence ID" value="SIN_1022426.t"/>
    <property type="gene ID" value="SIN_1022426"/>
</dbReference>
<protein>
    <submittedName>
        <fullName evidence="9">Probable WRKY transcription factor 28</fullName>
    </submittedName>
</protein>
<dbReference type="Pfam" id="PF03106">
    <property type="entry name" value="WRKY"/>
    <property type="match status" value="1"/>
</dbReference>
<evidence type="ECO:0000259" key="7">
    <source>
        <dbReference type="PROSITE" id="PS50811"/>
    </source>
</evidence>
<comment type="subcellular location">
    <subcellularLocation>
        <location evidence="1">Nucleus</location>
    </subcellularLocation>
</comment>
<evidence type="ECO:0000256" key="3">
    <source>
        <dbReference type="ARBA" id="ARBA00023125"/>
    </source>
</evidence>
<keyword evidence="8" id="KW-1185">Reference proteome</keyword>
<dbReference type="InterPro" id="IPR036576">
    <property type="entry name" value="WRKY_dom_sf"/>
</dbReference>
<keyword evidence="4" id="KW-0804">Transcription</keyword>
<dbReference type="SMART" id="SM00774">
    <property type="entry name" value="WRKY"/>
    <property type="match status" value="1"/>
</dbReference>
<dbReference type="PROSITE" id="PS50811">
    <property type="entry name" value="WRKY"/>
    <property type="match status" value="1"/>
</dbReference>